<reference evidence="1 2" key="1">
    <citation type="submission" date="2021-06" db="EMBL/GenBank/DDBJ databases">
        <title>Caerostris extrusa draft genome.</title>
        <authorList>
            <person name="Kono N."/>
            <person name="Arakawa K."/>
        </authorList>
    </citation>
    <scope>NUCLEOTIDE SEQUENCE [LARGE SCALE GENOMIC DNA]</scope>
</reference>
<accession>A0AAV4X010</accession>
<organism evidence="1 2">
    <name type="scientific">Caerostris extrusa</name>
    <name type="common">Bark spider</name>
    <name type="synonym">Caerostris bankana</name>
    <dbReference type="NCBI Taxonomy" id="172846"/>
    <lineage>
        <taxon>Eukaryota</taxon>
        <taxon>Metazoa</taxon>
        <taxon>Ecdysozoa</taxon>
        <taxon>Arthropoda</taxon>
        <taxon>Chelicerata</taxon>
        <taxon>Arachnida</taxon>
        <taxon>Araneae</taxon>
        <taxon>Araneomorphae</taxon>
        <taxon>Entelegynae</taxon>
        <taxon>Araneoidea</taxon>
        <taxon>Araneidae</taxon>
        <taxon>Caerostris</taxon>
    </lineage>
</organism>
<proteinExistence type="predicted"/>
<comment type="caution">
    <text evidence="1">The sequence shown here is derived from an EMBL/GenBank/DDBJ whole genome shotgun (WGS) entry which is preliminary data.</text>
</comment>
<dbReference type="Proteomes" id="UP001054945">
    <property type="component" value="Unassembled WGS sequence"/>
</dbReference>
<name>A0AAV4X010_CAEEX</name>
<dbReference type="EMBL" id="BPLR01017012">
    <property type="protein sequence ID" value="GIY88022.1"/>
    <property type="molecule type" value="Genomic_DNA"/>
</dbReference>
<sequence>MVVTLSYVFVIGAEQTRLAIGLTWLAGCGIREYAYSYIERKLSVRHRFSRVAFEEFTQNRHKQGSFNSTPLTEYAIRSSPITCIDKQSFDLTLFPSVVFGNSTIKDIYQETYRFDMVCPLHHRKSLSVRHRFFRMTLRSSPITGIDKKVSIRHCLGTEYGIQGVRPLQT</sequence>
<dbReference type="AlphaFoldDB" id="A0AAV4X010"/>
<evidence type="ECO:0000313" key="2">
    <source>
        <dbReference type="Proteomes" id="UP001054945"/>
    </source>
</evidence>
<gene>
    <name evidence="1" type="ORF">CEXT_734451</name>
</gene>
<protein>
    <submittedName>
        <fullName evidence="1">Uncharacterized protein</fullName>
    </submittedName>
</protein>
<keyword evidence="2" id="KW-1185">Reference proteome</keyword>
<evidence type="ECO:0000313" key="1">
    <source>
        <dbReference type="EMBL" id="GIY88022.1"/>
    </source>
</evidence>